<name>A0A7J6APF7_AMEME</name>
<protein>
    <submittedName>
        <fullName evidence="1">Uncharacterized protein</fullName>
    </submittedName>
</protein>
<organism evidence="1 2">
    <name type="scientific">Ameiurus melas</name>
    <name type="common">Black bullhead</name>
    <name type="synonym">Silurus melas</name>
    <dbReference type="NCBI Taxonomy" id="219545"/>
    <lineage>
        <taxon>Eukaryota</taxon>
        <taxon>Metazoa</taxon>
        <taxon>Chordata</taxon>
        <taxon>Craniata</taxon>
        <taxon>Vertebrata</taxon>
        <taxon>Euteleostomi</taxon>
        <taxon>Actinopterygii</taxon>
        <taxon>Neopterygii</taxon>
        <taxon>Teleostei</taxon>
        <taxon>Ostariophysi</taxon>
        <taxon>Siluriformes</taxon>
        <taxon>Ictaluridae</taxon>
        <taxon>Ameiurus</taxon>
    </lineage>
</organism>
<evidence type="ECO:0000313" key="1">
    <source>
        <dbReference type="EMBL" id="KAF4083841.1"/>
    </source>
</evidence>
<evidence type="ECO:0000313" key="2">
    <source>
        <dbReference type="Proteomes" id="UP000593565"/>
    </source>
</evidence>
<proteinExistence type="predicted"/>
<gene>
    <name evidence="1" type="ORF">AMELA_G00121960</name>
</gene>
<accession>A0A7J6APF7</accession>
<dbReference type="EMBL" id="JAAGNN010000010">
    <property type="protein sequence ID" value="KAF4083841.1"/>
    <property type="molecule type" value="Genomic_DNA"/>
</dbReference>
<comment type="caution">
    <text evidence="1">The sequence shown here is derived from an EMBL/GenBank/DDBJ whole genome shotgun (WGS) entry which is preliminary data.</text>
</comment>
<reference evidence="1 2" key="1">
    <citation type="submission" date="2020-02" db="EMBL/GenBank/DDBJ databases">
        <title>A chromosome-scale genome assembly of the black bullhead catfish (Ameiurus melas).</title>
        <authorList>
            <person name="Wen M."/>
            <person name="Zham M."/>
            <person name="Cabau C."/>
            <person name="Klopp C."/>
            <person name="Donnadieu C."/>
            <person name="Roques C."/>
            <person name="Bouchez O."/>
            <person name="Lampietro C."/>
            <person name="Jouanno E."/>
            <person name="Herpin A."/>
            <person name="Louis A."/>
            <person name="Berthelot C."/>
            <person name="Parey E."/>
            <person name="Roest-Crollius H."/>
            <person name="Braasch I."/>
            <person name="Postlethwait J."/>
            <person name="Robinson-Rechavi M."/>
            <person name="Echchiki A."/>
            <person name="Begum T."/>
            <person name="Montfort J."/>
            <person name="Schartl M."/>
            <person name="Bobe J."/>
            <person name="Guiguen Y."/>
        </authorList>
    </citation>
    <scope>NUCLEOTIDE SEQUENCE [LARGE SCALE GENOMIC DNA]</scope>
    <source>
        <strain evidence="1">M_S1</strain>
        <tissue evidence="1">Blood</tissue>
    </source>
</reference>
<keyword evidence="2" id="KW-1185">Reference proteome</keyword>
<sequence length="80" mass="9245">MRSSRCFPSTAPFRFEQSAASPFTLTFSFVYISKKGDEEALTFFFLLSRLLYLRSDLTASVISRRLLKSGEDFMNLQEDQ</sequence>
<dbReference type="AlphaFoldDB" id="A0A7J6APF7"/>
<dbReference type="Proteomes" id="UP000593565">
    <property type="component" value="Unassembled WGS sequence"/>
</dbReference>